<accession>A0A1F5FJ65</accession>
<evidence type="ECO:0000313" key="2">
    <source>
        <dbReference type="Proteomes" id="UP000176682"/>
    </source>
</evidence>
<evidence type="ECO:0000313" key="1">
    <source>
        <dbReference type="EMBL" id="OGD79610.1"/>
    </source>
</evidence>
<proteinExistence type="predicted"/>
<gene>
    <name evidence="1" type="ORF">A2368_02650</name>
</gene>
<dbReference type="EMBL" id="MFAM01000016">
    <property type="protein sequence ID" value="OGD79610.1"/>
    <property type="molecule type" value="Genomic_DNA"/>
</dbReference>
<dbReference type="Proteomes" id="UP000176682">
    <property type="component" value="Unassembled WGS sequence"/>
</dbReference>
<reference evidence="1 2" key="1">
    <citation type="journal article" date="2016" name="Nat. Commun.">
        <title>Thousands of microbial genomes shed light on interconnected biogeochemical processes in an aquifer system.</title>
        <authorList>
            <person name="Anantharaman K."/>
            <person name="Brown C.T."/>
            <person name="Hug L.A."/>
            <person name="Sharon I."/>
            <person name="Castelle C.J."/>
            <person name="Probst A.J."/>
            <person name="Thomas B.C."/>
            <person name="Singh A."/>
            <person name="Wilkins M.J."/>
            <person name="Karaoz U."/>
            <person name="Brodie E.L."/>
            <person name="Williams K.H."/>
            <person name="Hubbard S.S."/>
            <person name="Banfield J.F."/>
        </authorList>
    </citation>
    <scope>NUCLEOTIDE SEQUENCE [LARGE SCALE GENOMIC DNA]</scope>
</reference>
<comment type="caution">
    <text evidence="1">The sequence shown here is derived from an EMBL/GenBank/DDBJ whole genome shotgun (WGS) entry which is preliminary data.</text>
</comment>
<protein>
    <submittedName>
        <fullName evidence="1">Uncharacterized protein</fullName>
    </submittedName>
</protein>
<sequence>MSETINISLSPEMQRSFIKAGKEVDEVMAQAKEMRSVGDVVAGGGTGEKVAGEGVKEDAGMDIAGELAIDEQVAVRVLQEFMKDPKYPKNGNEALVGFVQLDGKRYAVKKYHANDEGRVAGYAQGLKDKQELMDRQGFRNYAPVRVISDGPDFYVVQRALEHGVGYTEVKKRLEECGLVLFDLARNVMKYRDSHGVDRAVLVDFGMINSAEEYKRAAATPPTNG</sequence>
<organism evidence="1 2">
    <name type="scientific">Candidatus Collierbacteria bacterium RIFOXYB1_FULL_49_13</name>
    <dbReference type="NCBI Taxonomy" id="1817728"/>
    <lineage>
        <taxon>Bacteria</taxon>
        <taxon>Candidatus Collieribacteriota</taxon>
    </lineage>
</organism>
<dbReference type="AlphaFoldDB" id="A0A1F5FJ65"/>
<name>A0A1F5FJ65_9BACT</name>